<evidence type="ECO:0000256" key="3">
    <source>
        <dbReference type="SAM" id="MobiDB-lite"/>
    </source>
</evidence>
<evidence type="ECO:0000313" key="5">
    <source>
        <dbReference type="Proteomes" id="UP000070168"/>
    </source>
</evidence>
<dbReference type="OMA" id="WMYYHAT"/>
<dbReference type="InterPro" id="IPR021858">
    <property type="entry name" value="Fun_TF"/>
</dbReference>
<accession>A0A135LCZ4</accession>
<dbReference type="OrthoDB" id="3251668at2759"/>
<keyword evidence="5" id="KW-1185">Reference proteome</keyword>
<dbReference type="GO" id="GO:0005634">
    <property type="term" value="C:nucleus"/>
    <property type="evidence" value="ECO:0007669"/>
    <property type="project" value="UniProtKB-SubCell"/>
</dbReference>
<keyword evidence="2" id="KW-0539">Nucleus</keyword>
<dbReference type="PANTHER" id="PTHR37534:SF7">
    <property type="entry name" value="TRANSCRIPTIONAL ACTIVATOR PROTEIN UGA3"/>
    <property type="match status" value="1"/>
</dbReference>
<organism evidence="4 5">
    <name type="scientific">Penicillium patulum</name>
    <name type="common">Penicillium griseofulvum</name>
    <dbReference type="NCBI Taxonomy" id="5078"/>
    <lineage>
        <taxon>Eukaryota</taxon>
        <taxon>Fungi</taxon>
        <taxon>Dikarya</taxon>
        <taxon>Ascomycota</taxon>
        <taxon>Pezizomycotina</taxon>
        <taxon>Eurotiomycetes</taxon>
        <taxon>Eurotiomycetidae</taxon>
        <taxon>Eurotiales</taxon>
        <taxon>Aspergillaceae</taxon>
        <taxon>Penicillium</taxon>
    </lineage>
</organism>
<proteinExistence type="predicted"/>
<dbReference type="PANTHER" id="PTHR37534">
    <property type="entry name" value="TRANSCRIPTIONAL ACTIVATOR PROTEIN UGA3"/>
    <property type="match status" value="1"/>
</dbReference>
<dbReference type="GO" id="GO:0045944">
    <property type="term" value="P:positive regulation of transcription by RNA polymerase II"/>
    <property type="evidence" value="ECO:0007669"/>
    <property type="project" value="TreeGrafter"/>
</dbReference>
<dbReference type="Pfam" id="PF11951">
    <property type="entry name" value="Fungal_trans_2"/>
    <property type="match status" value="1"/>
</dbReference>
<evidence type="ECO:0000313" key="4">
    <source>
        <dbReference type="EMBL" id="KXG46831.1"/>
    </source>
</evidence>
<comment type="subcellular location">
    <subcellularLocation>
        <location evidence="1">Nucleus</location>
    </subcellularLocation>
</comment>
<feature type="region of interest" description="Disordered" evidence="3">
    <location>
        <begin position="66"/>
        <end position="90"/>
    </location>
</feature>
<dbReference type="EMBL" id="LHQR01000067">
    <property type="protein sequence ID" value="KXG46831.1"/>
    <property type="molecule type" value="Genomic_DNA"/>
</dbReference>
<reference evidence="4 5" key="1">
    <citation type="journal article" date="2016" name="BMC Genomics">
        <title>Genome sequencing and secondary metabolism of the postharvest pathogen Penicillium griseofulvum.</title>
        <authorList>
            <person name="Banani H."/>
            <person name="Marcet-Houben M."/>
            <person name="Ballester A.R."/>
            <person name="Abbruscato P."/>
            <person name="Gonzalez-Candelas L."/>
            <person name="Gabaldon T."/>
            <person name="Spadaro D."/>
        </authorList>
    </citation>
    <scope>NUCLEOTIDE SEQUENCE [LARGE SCALE GENOMIC DNA]</scope>
    <source>
        <strain evidence="4 5">PG3</strain>
    </source>
</reference>
<sequence>MPTFSVVPSRESNGIYKCPQVLRNSWLLKIVQLVKEGVSSVIGAFPAALKWVHGVASRGSLRGRAFPSPDAPIRASNSPHHSSDSLTETRTTDSGITVLDRYSHSTAGFSPSRPSPVSDLCLSQTRPLHVSRLLSWFNDRVAHRLAWVPQQNAWRQMILPMAESSETVLSSILAIAAHDLASEYPPNDLGHGTFQQMSKNYQNKSLSLLAQELNSLSTSSTALQASTTSAYTLASVIILCNNEFMKPQGAGWRVHLSAAREIILAAGNRPSRHHQLASIEEFLMLEFYEASVWADLTTFDNYNMAIKAPPASSKNAVFTDFIQVIDQITRLERLRFCSGAVEQASSYGPMQDIQSQIESARNSMMRLSESIHFSSEADQHGFELVVWMYYHATIIYSHQALSEDATYGDHVRTSRDEILRYVQFLSETRDGMFAQDLVWPLFMAGTELRGYPTGQRIIQECFGNVMRISRTLDRARVLSFVETWWNEPGTHTSWIDMARKQSQSSQHDILIV</sequence>
<protein>
    <recommendedName>
        <fullName evidence="6">Fungal transcriptional regulatory protein</fullName>
    </recommendedName>
</protein>
<evidence type="ECO:0000256" key="1">
    <source>
        <dbReference type="ARBA" id="ARBA00004123"/>
    </source>
</evidence>
<gene>
    <name evidence="4" type="ORF">PGRI_035770</name>
</gene>
<dbReference type="GO" id="GO:0003700">
    <property type="term" value="F:DNA-binding transcription factor activity"/>
    <property type="evidence" value="ECO:0007669"/>
    <property type="project" value="TreeGrafter"/>
</dbReference>
<dbReference type="GO" id="GO:0000976">
    <property type="term" value="F:transcription cis-regulatory region binding"/>
    <property type="evidence" value="ECO:0007669"/>
    <property type="project" value="TreeGrafter"/>
</dbReference>
<comment type="caution">
    <text evidence="4">The sequence shown here is derived from an EMBL/GenBank/DDBJ whole genome shotgun (WGS) entry which is preliminary data.</text>
</comment>
<name>A0A135LCZ4_PENPA</name>
<evidence type="ECO:0000256" key="2">
    <source>
        <dbReference type="ARBA" id="ARBA00023242"/>
    </source>
</evidence>
<dbReference type="GeneID" id="63706590"/>
<evidence type="ECO:0008006" key="6">
    <source>
        <dbReference type="Google" id="ProtNLM"/>
    </source>
</evidence>
<dbReference type="RefSeq" id="XP_040645367.1">
    <property type="nucleotide sequence ID" value="XM_040791290.1"/>
</dbReference>
<feature type="compositionally biased region" description="Polar residues" evidence="3">
    <location>
        <begin position="75"/>
        <end position="90"/>
    </location>
</feature>
<dbReference type="AlphaFoldDB" id="A0A135LCZ4"/>
<dbReference type="Proteomes" id="UP000070168">
    <property type="component" value="Unassembled WGS sequence"/>
</dbReference>